<dbReference type="InterPro" id="IPR011991">
    <property type="entry name" value="ArsR-like_HTH"/>
</dbReference>
<dbReference type="InterPro" id="IPR011008">
    <property type="entry name" value="Dimeric_a/b-barrel"/>
</dbReference>
<accession>A0ABX3NNR6</accession>
<evidence type="ECO:0000256" key="3">
    <source>
        <dbReference type="ARBA" id="ARBA00023163"/>
    </source>
</evidence>
<evidence type="ECO:0000256" key="1">
    <source>
        <dbReference type="ARBA" id="ARBA00023015"/>
    </source>
</evidence>
<comment type="caution">
    <text evidence="5">The sequence shown here is derived from an EMBL/GenBank/DDBJ whole genome shotgun (WGS) entry which is preliminary data.</text>
</comment>
<name>A0ABX3NNR6_9BACT</name>
<dbReference type="PROSITE" id="PS50956">
    <property type="entry name" value="HTH_ASNC_2"/>
    <property type="match status" value="1"/>
</dbReference>
<evidence type="ECO:0000256" key="2">
    <source>
        <dbReference type="ARBA" id="ARBA00023125"/>
    </source>
</evidence>
<dbReference type="SMART" id="SM00344">
    <property type="entry name" value="HTH_ASNC"/>
    <property type="match status" value="1"/>
</dbReference>
<feature type="domain" description="HTH asnC-type" evidence="4">
    <location>
        <begin position="1"/>
        <end position="62"/>
    </location>
</feature>
<organism evidence="5 6">
    <name type="scientific">Niastella koreensis</name>
    <dbReference type="NCBI Taxonomy" id="354356"/>
    <lineage>
        <taxon>Bacteria</taxon>
        <taxon>Pseudomonadati</taxon>
        <taxon>Bacteroidota</taxon>
        <taxon>Chitinophagia</taxon>
        <taxon>Chitinophagales</taxon>
        <taxon>Chitinophagaceae</taxon>
        <taxon>Niastella</taxon>
    </lineage>
</organism>
<dbReference type="PANTHER" id="PTHR30154:SF34">
    <property type="entry name" value="TRANSCRIPTIONAL REGULATOR AZLB"/>
    <property type="match status" value="1"/>
</dbReference>
<keyword evidence="2" id="KW-0238">DNA-binding</keyword>
<dbReference type="Proteomes" id="UP000192277">
    <property type="component" value="Unassembled WGS sequence"/>
</dbReference>
<dbReference type="SUPFAM" id="SSF54909">
    <property type="entry name" value="Dimeric alpha+beta barrel"/>
    <property type="match status" value="1"/>
</dbReference>
<dbReference type="EMBL" id="LWBO01000084">
    <property type="protein sequence ID" value="OQP39289.1"/>
    <property type="molecule type" value="Genomic_DNA"/>
</dbReference>
<gene>
    <name evidence="5" type="ORF">A4D02_18375</name>
</gene>
<dbReference type="InterPro" id="IPR019888">
    <property type="entry name" value="Tscrpt_reg_AsnC-like"/>
</dbReference>
<dbReference type="PANTHER" id="PTHR30154">
    <property type="entry name" value="LEUCINE-RESPONSIVE REGULATORY PROTEIN"/>
    <property type="match status" value="1"/>
</dbReference>
<dbReference type="SUPFAM" id="SSF46785">
    <property type="entry name" value="Winged helix' DNA-binding domain"/>
    <property type="match status" value="1"/>
</dbReference>
<protein>
    <submittedName>
        <fullName evidence="5">Transcriptional regulator</fullName>
    </submittedName>
</protein>
<keyword evidence="6" id="KW-1185">Reference proteome</keyword>
<sequence length="149" mass="17150">MDRYDSKILQLLVENARITGADIARKINLSLPAVTERLRKLDRSGYIEKYTIKVNRQQVNLQLMAFIQVWIDHTKSGSVKENLIVLNEVLECHHTAGDYDLLLKVLVKDTLALEELLVKKIKSIKAITRTNTTIILNTYKEEVNTKNFL</sequence>
<reference evidence="5 6" key="1">
    <citation type="submission" date="2016-04" db="EMBL/GenBank/DDBJ databases">
        <authorList>
            <person name="Chen L."/>
            <person name="Zhuang W."/>
            <person name="Wang G."/>
        </authorList>
    </citation>
    <scope>NUCLEOTIDE SEQUENCE [LARGE SCALE GENOMIC DNA]</scope>
    <source>
        <strain evidence="6">GR20</strain>
    </source>
</reference>
<evidence type="ECO:0000313" key="6">
    <source>
        <dbReference type="Proteomes" id="UP000192277"/>
    </source>
</evidence>
<dbReference type="CDD" id="cd00090">
    <property type="entry name" value="HTH_ARSR"/>
    <property type="match status" value="1"/>
</dbReference>
<dbReference type="PRINTS" id="PR00033">
    <property type="entry name" value="HTHASNC"/>
</dbReference>
<dbReference type="PROSITE" id="PS00519">
    <property type="entry name" value="HTH_ASNC_1"/>
    <property type="match status" value="1"/>
</dbReference>
<dbReference type="InterPro" id="IPR000485">
    <property type="entry name" value="AsnC-type_HTH_dom"/>
</dbReference>
<dbReference type="InterPro" id="IPR019885">
    <property type="entry name" value="Tscrpt_reg_HTH_AsnC-type_CS"/>
</dbReference>
<dbReference type="RefSeq" id="WP_014216933.1">
    <property type="nucleotide sequence ID" value="NZ_LWBO01000084.1"/>
</dbReference>
<dbReference type="Pfam" id="PF13412">
    <property type="entry name" value="HTH_24"/>
    <property type="match status" value="1"/>
</dbReference>
<dbReference type="InterPro" id="IPR036388">
    <property type="entry name" value="WH-like_DNA-bd_sf"/>
</dbReference>
<dbReference type="InterPro" id="IPR019887">
    <property type="entry name" value="Tscrpt_reg_AsnC/Lrp_C"/>
</dbReference>
<dbReference type="Pfam" id="PF01037">
    <property type="entry name" value="AsnC_trans_reg"/>
    <property type="match status" value="1"/>
</dbReference>
<proteinExistence type="predicted"/>
<dbReference type="InterPro" id="IPR036390">
    <property type="entry name" value="WH_DNA-bd_sf"/>
</dbReference>
<evidence type="ECO:0000313" key="5">
    <source>
        <dbReference type="EMBL" id="OQP39289.1"/>
    </source>
</evidence>
<dbReference type="Gene3D" id="3.30.70.920">
    <property type="match status" value="1"/>
</dbReference>
<dbReference type="Gene3D" id="1.10.10.10">
    <property type="entry name" value="Winged helix-like DNA-binding domain superfamily/Winged helix DNA-binding domain"/>
    <property type="match status" value="1"/>
</dbReference>
<keyword evidence="3" id="KW-0804">Transcription</keyword>
<keyword evidence="1" id="KW-0805">Transcription regulation</keyword>
<evidence type="ECO:0000259" key="4">
    <source>
        <dbReference type="PROSITE" id="PS50956"/>
    </source>
</evidence>